<sequence length="117" mass="12729">MGLPLRVRVFLGKAQRQAEIFCVNVQISEPEDPDISVAGQGLRVTVALNDNQIISLQSRDEFLKPLLVQVFGENLGAVSIPSLPVQVVKDAQHASFYLGHPSTALAAYVDPPQHVSR</sequence>
<reference evidence="1 2" key="1">
    <citation type="journal article" date="2000" name="Arch. Microbiol.">
        <title>Rhodobaca bogoriensis gen. nov. and sp. nov., an alkaliphilic purple nonsulfur bacterium from African Rift Valley soda lakes.</title>
        <authorList>
            <person name="Milford A.D."/>
            <person name="Achenbach L.A."/>
            <person name="Jung D.O."/>
            <person name="Madigan M.T."/>
        </authorList>
    </citation>
    <scope>NUCLEOTIDE SEQUENCE [LARGE SCALE GENOMIC DNA]</scope>
    <source>
        <strain evidence="1 2">2376</strain>
    </source>
</reference>
<name>A0A7Z0I0I8_9RHOB</name>
<dbReference type="Proteomes" id="UP000529417">
    <property type="component" value="Unassembled WGS sequence"/>
</dbReference>
<comment type="caution">
    <text evidence="1">The sequence shown here is derived from an EMBL/GenBank/DDBJ whole genome shotgun (WGS) entry which is preliminary data.</text>
</comment>
<proteinExistence type="predicted"/>
<gene>
    <name evidence="1" type="ORF">HUK65_11885</name>
</gene>
<keyword evidence="2" id="KW-1185">Reference proteome</keyword>
<evidence type="ECO:0000313" key="2">
    <source>
        <dbReference type="Proteomes" id="UP000529417"/>
    </source>
</evidence>
<evidence type="ECO:0000313" key="1">
    <source>
        <dbReference type="EMBL" id="NYS25693.1"/>
    </source>
</evidence>
<protein>
    <submittedName>
        <fullName evidence="1">Uncharacterized protein</fullName>
    </submittedName>
</protein>
<dbReference type="AlphaFoldDB" id="A0A7Z0I0I8"/>
<organism evidence="1 2">
    <name type="scientific">Rhabdonatronobacter sediminivivens</name>
    <dbReference type="NCBI Taxonomy" id="2743469"/>
    <lineage>
        <taxon>Bacteria</taxon>
        <taxon>Pseudomonadati</taxon>
        <taxon>Pseudomonadota</taxon>
        <taxon>Alphaproteobacteria</taxon>
        <taxon>Rhodobacterales</taxon>
        <taxon>Paracoccaceae</taxon>
        <taxon>Rhabdonatronobacter</taxon>
    </lineage>
</organism>
<dbReference type="EMBL" id="JACBXS010000023">
    <property type="protein sequence ID" value="NYS25693.1"/>
    <property type="molecule type" value="Genomic_DNA"/>
</dbReference>
<dbReference type="RefSeq" id="WP_179906489.1">
    <property type="nucleotide sequence ID" value="NZ_JACBXS010000023.1"/>
</dbReference>
<accession>A0A7Z0I0I8</accession>